<dbReference type="Proteomes" id="UP000824093">
    <property type="component" value="Unassembled WGS sequence"/>
</dbReference>
<accession>A0A9D1LZU3</accession>
<proteinExistence type="predicted"/>
<feature type="domain" description="HTH cro/C1-type" evidence="2">
    <location>
        <begin position="18"/>
        <end position="72"/>
    </location>
</feature>
<dbReference type="SMART" id="SM00530">
    <property type="entry name" value="HTH_XRE"/>
    <property type="match status" value="1"/>
</dbReference>
<dbReference type="AlphaFoldDB" id="A0A9D1LZU3"/>
<dbReference type="GO" id="GO:0005829">
    <property type="term" value="C:cytosol"/>
    <property type="evidence" value="ECO:0007669"/>
    <property type="project" value="TreeGrafter"/>
</dbReference>
<comment type="caution">
    <text evidence="3">The sequence shown here is derived from an EMBL/GenBank/DDBJ whole genome shotgun (WGS) entry which is preliminary data.</text>
</comment>
<dbReference type="InterPro" id="IPR001387">
    <property type="entry name" value="Cro/C1-type_HTH"/>
</dbReference>
<protein>
    <submittedName>
        <fullName evidence="3">Helix-turn-helix transcriptional regulator</fullName>
    </submittedName>
</protein>
<dbReference type="CDD" id="cd00093">
    <property type="entry name" value="HTH_XRE"/>
    <property type="match status" value="1"/>
</dbReference>
<evidence type="ECO:0000313" key="4">
    <source>
        <dbReference type="Proteomes" id="UP000824093"/>
    </source>
</evidence>
<dbReference type="GO" id="GO:0003700">
    <property type="term" value="F:DNA-binding transcription factor activity"/>
    <property type="evidence" value="ECO:0007669"/>
    <property type="project" value="TreeGrafter"/>
</dbReference>
<gene>
    <name evidence="3" type="ORF">IAB70_00200</name>
</gene>
<organism evidence="3 4">
    <name type="scientific">Candidatus Merdicola faecigallinarum</name>
    <dbReference type="NCBI Taxonomy" id="2840862"/>
    <lineage>
        <taxon>Bacteria</taxon>
        <taxon>Bacillati</taxon>
        <taxon>Bacillota</taxon>
        <taxon>Clostridia</taxon>
        <taxon>Candidatus Merdicola</taxon>
    </lineage>
</organism>
<dbReference type="Gene3D" id="1.10.260.40">
    <property type="entry name" value="lambda repressor-like DNA-binding domains"/>
    <property type="match status" value="1"/>
</dbReference>
<evidence type="ECO:0000256" key="1">
    <source>
        <dbReference type="ARBA" id="ARBA00023125"/>
    </source>
</evidence>
<dbReference type="EMBL" id="DVNH01000003">
    <property type="protein sequence ID" value="HIU51045.1"/>
    <property type="molecule type" value="Genomic_DNA"/>
</dbReference>
<name>A0A9D1LZU3_9FIRM</name>
<dbReference type="SUPFAM" id="SSF47413">
    <property type="entry name" value="lambda repressor-like DNA-binding domains"/>
    <property type="match status" value="1"/>
</dbReference>
<reference evidence="3" key="1">
    <citation type="submission" date="2020-10" db="EMBL/GenBank/DDBJ databases">
        <authorList>
            <person name="Gilroy R."/>
        </authorList>
    </citation>
    <scope>NUCLEOTIDE SEQUENCE</scope>
    <source>
        <strain evidence="3">CHK195-15760</strain>
    </source>
</reference>
<sequence length="115" mass="12588">MDEKFLESNVPYAVGQNIKRIRLLKGLSQENLANALDKSTNFISLVENGKTGISIPTLIGFCKELGVDANTILSGIVPVPETNVDAFITQSLNLFDEKDKAMVTDLITYIVNSKN</sequence>
<dbReference type="InterPro" id="IPR010982">
    <property type="entry name" value="Lambda_DNA-bd_dom_sf"/>
</dbReference>
<dbReference type="GO" id="GO:0003677">
    <property type="term" value="F:DNA binding"/>
    <property type="evidence" value="ECO:0007669"/>
    <property type="project" value="UniProtKB-KW"/>
</dbReference>
<dbReference type="PANTHER" id="PTHR46797">
    <property type="entry name" value="HTH-TYPE TRANSCRIPTIONAL REGULATOR"/>
    <property type="match status" value="1"/>
</dbReference>
<dbReference type="Pfam" id="PF01381">
    <property type="entry name" value="HTH_3"/>
    <property type="match status" value="1"/>
</dbReference>
<evidence type="ECO:0000259" key="2">
    <source>
        <dbReference type="PROSITE" id="PS50943"/>
    </source>
</evidence>
<dbReference type="PROSITE" id="PS50943">
    <property type="entry name" value="HTH_CROC1"/>
    <property type="match status" value="1"/>
</dbReference>
<keyword evidence="1" id="KW-0238">DNA-binding</keyword>
<evidence type="ECO:0000313" key="3">
    <source>
        <dbReference type="EMBL" id="HIU51045.1"/>
    </source>
</evidence>
<reference evidence="3" key="2">
    <citation type="journal article" date="2021" name="PeerJ">
        <title>Extensive microbial diversity within the chicken gut microbiome revealed by metagenomics and culture.</title>
        <authorList>
            <person name="Gilroy R."/>
            <person name="Ravi A."/>
            <person name="Getino M."/>
            <person name="Pursley I."/>
            <person name="Horton D.L."/>
            <person name="Alikhan N.F."/>
            <person name="Baker D."/>
            <person name="Gharbi K."/>
            <person name="Hall N."/>
            <person name="Watson M."/>
            <person name="Adriaenssens E.M."/>
            <person name="Foster-Nyarko E."/>
            <person name="Jarju S."/>
            <person name="Secka A."/>
            <person name="Antonio M."/>
            <person name="Oren A."/>
            <person name="Chaudhuri R.R."/>
            <person name="La Ragione R."/>
            <person name="Hildebrand F."/>
            <person name="Pallen M.J."/>
        </authorList>
    </citation>
    <scope>NUCLEOTIDE SEQUENCE</scope>
    <source>
        <strain evidence="3">CHK195-15760</strain>
    </source>
</reference>
<dbReference type="InterPro" id="IPR050807">
    <property type="entry name" value="TransReg_Diox_bact_type"/>
</dbReference>
<dbReference type="PANTHER" id="PTHR46797:SF1">
    <property type="entry name" value="METHYLPHOSPHONATE SYNTHASE"/>
    <property type="match status" value="1"/>
</dbReference>